<reference evidence="3" key="2">
    <citation type="journal article" date="2008" name="Nucleic Acids Res.">
        <title>The rice annotation project database (RAP-DB): 2008 update.</title>
        <authorList>
            <consortium name="The rice annotation project (RAP)"/>
        </authorList>
    </citation>
    <scope>GENOME REANNOTATION</scope>
    <source>
        <strain evidence="3">cv. Nipponbare</strain>
    </source>
</reference>
<sequence length="62" mass="6689">MGPGRQPPAPAGAADAWDPRRRPAQAACTWSTVDHAAASEDPLFVEVEADVWENEQGKSHHL</sequence>
<feature type="region of interest" description="Disordered" evidence="1">
    <location>
        <begin position="1"/>
        <end position="23"/>
    </location>
</feature>
<name>Q6YTP6_ORYSJ</name>
<dbReference type="AlphaFoldDB" id="Q6YTP6"/>
<protein>
    <submittedName>
        <fullName evidence="2">Uncharacterized protein</fullName>
    </submittedName>
</protein>
<proteinExistence type="predicted"/>
<evidence type="ECO:0000313" key="3">
    <source>
        <dbReference type="Proteomes" id="UP000000763"/>
    </source>
</evidence>
<evidence type="ECO:0000256" key="1">
    <source>
        <dbReference type="SAM" id="MobiDB-lite"/>
    </source>
</evidence>
<feature type="compositionally biased region" description="Pro residues" evidence="1">
    <location>
        <begin position="1"/>
        <end position="10"/>
    </location>
</feature>
<dbReference type="Proteomes" id="UP000000763">
    <property type="component" value="Chromosome 8"/>
</dbReference>
<dbReference type="EMBL" id="AP005925">
    <property type="protein sequence ID" value="BAD03920.1"/>
    <property type="molecule type" value="Genomic_DNA"/>
</dbReference>
<evidence type="ECO:0000313" key="2">
    <source>
        <dbReference type="EMBL" id="BAD03920.1"/>
    </source>
</evidence>
<organism evidence="2 3">
    <name type="scientific">Oryza sativa subsp. japonica</name>
    <name type="common">Rice</name>
    <dbReference type="NCBI Taxonomy" id="39947"/>
    <lineage>
        <taxon>Eukaryota</taxon>
        <taxon>Viridiplantae</taxon>
        <taxon>Streptophyta</taxon>
        <taxon>Embryophyta</taxon>
        <taxon>Tracheophyta</taxon>
        <taxon>Spermatophyta</taxon>
        <taxon>Magnoliopsida</taxon>
        <taxon>Liliopsida</taxon>
        <taxon>Poales</taxon>
        <taxon>Poaceae</taxon>
        <taxon>BOP clade</taxon>
        <taxon>Oryzoideae</taxon>
        <taxon>Oryzeae</taxon>
        <taxon>Oryzinae</taxon>
        <taxon>Oryza</taxon>
        <taxon>Oryza sativa</taxon>
    </lineage>
</organism>
<reference evidence="3" key="1">
    <citation type="journal article" date="2005" name="Nature">
        <title>The map-based sequence of the rice genome.</title>
        <authorList>
            <consortium name="International rice genome sequencing project (IRGSP)"/>
            <person name="Matsumoto T."/>
            <person name="Wu J."/>
            <person name="Kanamori H."/>
            <person name="Katayose Y."/>
            <person name="Fujisawa M."/>
            <person name="Namiki N."/>
            <person name="Mizuno H."/>
            <person name="Yamamoto K."/>
            <person name="Antonio B.A."/>
            <person name="Baba T."/>
            <person name="Sakata K."/>
            <person name="Nagamura Y."/>
            <person name="Aoki H."/>
            <person name="Arikawa K."/>
            <person name="Arita K."/>
            <person name="Bito T."/>
            <person name="Chiden Y."/>
            <person name="Fujitsuka N."/>
            <person name="Fukunaka R."/>
            <person name="Hamada M."/>
            <person name="Harada C."/>
            <person name="Hayashi A."/>
            <person name="Hijishita S."/>
            <person name="Honda M."/>
            <person name="Hosokawa S."/>
            <person name="Ichikawa Y."/>
            <person name="Idonuma A."/>
            <person name="Iijima M."/>
            <person name="Ikeda M."/>
            <person name="Ikeno M."/>
            <person name="Ito K."/>
            <person name="Ito S."/>
            <person name="Ito T."/>
            <person name="Ito Y."/>
            <person name="Ito Y."/>
            <person name="Iwabuchi A."/>
            <person name="Kamiya K."/>
            <person name="Karasawa W."/>
            <person name="Kurita K."/>
            <person name="Katagiri S."/>
            <person name="Kikuta A."/>
            <person name="Kobayashi H."/>
            <person name="Kobayashi N."/>
            <person name="Machita K."/>
            <person name="Maehara T."/>
            <person name="Masukawa M."/>
            <person name="Mizubayashi T."/>
            <person name="Mukai Y."/>
            <person name="Nagasaki H."/>
            <person name="Nagata Y."/>
            <person name="Naito S."/>
            <person name="Nakashima M."/>
            <person name="Nakama Y."/>
            <person name="Nakamichi Y."/>
            <person name="Nakamura M."/>
            <person name="Meguro A."/>
            <person name="Negishi M."/>
            <person name="Ohta I."/>
            <person name="Ohta T."/>
            <person name="Okamoto M."/>
            <person name="Ono N."/>
            <person name="Saji S."/>
            <person name="Sakaguchi M."/>
            <person name="Sakai K."/>
            <person name="Shibata M."/>
            <person name="Shimokawa T."/>
            <person name="Song J."/>
            <person name="Takazaki Y."/>
            <person name="Terasawa K."/>
            <person name="Tsugane M."/>
            <person name="Tsuji K."/>
            <person name="Ueda S."/>
            <person name="Waki K."/>
            <person name="Yamagata H."/>
            <person name="Yamamoto M."/>
            <person name="Yamamoto S."/>
            <person name="Yamane H."/>
            <person name="Yoshiki S."/>
            <person name="Yoshihara R."/>
            <person name="Yukawa K."/>
            <person name="Zhong H."/>
            <person name="Yano M."/>
            <person name="Yuan Q."/>
            <person name="Ouyang S."/>
            <person name="Liu J."/>
            <person name="Jones K.M."/>
            <person name="Gansberger K."/>
            <person name="Moffat K."/>
            <person name="Hill J."/>
            <person name="Bera J."/>
            <person name="Fadrosh D."/>
            <person name="Jin S."/>
            <person name="Johri S."/>
            <person name="Kim M."/>
            <person name="Overton L."/>
            <person name="Reardon M."/>
            <person name="Tsitrin T."/>
            <person name="Vuong H."/>
            <person name="Weaver B."/>
            <person name="Ciecko A."/>
            <person name="Tallon L."/>
            <person name="Jackson J."/>
            <person name="Pai G."/>
            <person name="Aken S.V."/>
            <person name="Utterback T."/>
            <person name="Reidmuller S."/>
            <person name="Feldblyum T."/>
            <person name="Hsiao J."/>
            <person name="Zismann V."/>
            <person name="Iobst S."/>
            <person name="de Vazeille A.R."/>
            <person name="Buell C.R."/>
            <person name="Ying K."/>
            <person name="Li Y."/>
            <person name="Lu T."/>
            <person name="Huang Y."/>
            <person name="Zhao Q."/>
            <person name="Feng Q."/>
            <person name="Zhang L."/>
            <person name="Zhu J."/>
            <person name="Weng Q."/>
            <person name="Mu J."/>
            <person name="Lu Y."/>
            <person name="Fan D."/>
            <person name="Liu Y."/>
            <person name="Guan J."/>
            <person name="Zhang Y."/>
            <person name="Yu S."/>
            <person name="Liu X."/>
            <person name="Zhang Y."/>
            <person name="Hong G."/>
            <person name="Han B."/>
            <person name="Choisne N."/>
            <person name="Demange N."/>
            <person name="Orjeda G."/>
            <person name="Samain S."/>
            <person name="Cattolico L."/>
            <person name="Pelletier E."/>
            <person name="Couloux A."/>
            <person name="Segurens B."/>
            <person name="Wincker P."/>
            <person name="D'Hont A."/>
            <person name="Scarpelli C."/>
            <person name="Weissenbach J."/>
            <person name="Salanoubat M."/>
            <person name="Quetier F."/>
            <person name="Yu Y."/>
            <person name="Kim H.R."/>
            <person name="Rambo T."/>
            <person name="Currie J."/>
            <person name="Collura K."/>
            <person name="Luo M."/>
            <person name="Yang T."/>
            <person name="Ammiraju J.S.S."/>
            <person name="Engler F."/>
            <person name="Soderlund C."/>
            <person name="Wing R.A."/>
            <person name="Palmer L.E."/>
            <person name="de la Bastide M."/>
            <person name="Spiegel L."/>
            <person name="Nascimento L."/>
            <person name="Zutavern T."/>
            <person name="O'Shaughnessy A."/>
            <person name="Dike S."/>
            <person name="Dedhia N."/>
            <person name="Preston R."/>
            <person name="Balija V."/>
            <person name="McCombie W.R."/>
            <person name="Chow T."/>
            <person name="Chen H."/>
            <person name="Chung M."/>
            <person name="Chen C."/>
            <person name="Shaw J."/>
            <person name="Wu H."/>
            <person name="Hsiao K."/>
            <person name="Chao Y."/>
            <person name="Chu M."/>
            <person name="Cheng C."/>
            <person name="Hour A."/>
            <person name="Lee P."/>
            <person name="Lin S."/>
            <person name="Lin Y."/>
            <person name="Liou J."/>
            <person name="Liu S."/>
            <person name="Hsing Y."/>
            <person name="Raghuvanshi S."/>
            <person name="Mohanty A."/>
            <person name="Bharti A.K."/>
            <person name="Gaur A."/>
            <person name="Gupta V."/>
            <person name="Kumar D."/>
            <person name="Ravi V."/>
            <person name="Vij S."/>
            <person name="Kapur A."/>
            <person name="Khurana P."/>
            <person name="Khurana P."/>
            <person name="Khurana J.P."/>
            <person name="Tyagi A.K."/>
            <person name="Gaikwad K."/>
            <person name="Singh A."/>
            <person name="Dalal V."/>
            <person name="Srivastava S."/>
            <person name="Dixit A."/>
            <person name="Pal A.K."/>
            <person name="Ghazi I.A."/>
            <person name="Yadav M."/>
            <person name="Pandit A."/>
            <person name="Bhargava A."/>
            <person name="Sureshbabu K."/>
            <person name="Batra K."/>
            <person name="Sharma T.R."/>
            <person name="Mohapatra T."/>
            <person name="Singh N.K."/>
            <person name="Messing J."/>
            <person name="Nelson A.B."/>
            <person name="Fuks G."/>
            <person name="Kavchok S."/>
            <person name="Keizer G."/>
            <person name="Linton E."/>
            <person name="Llaca V."/>
            <person name="Song R."/>
            <person name="Tanyolac B."/>
            <person name="Young S."/>
            <person name="Ho-Il K."/>
            <person name="Hahn J.H."/>
            <person name="Sangsakoo G."/>
            <person name="Vanavichit A."/>
            <person name="de Mattos Luiz.A.T."/>
            <person name="Zimmer P.D."/>
            <person name="Malone G."/>
            <person name="Dellagostin O."/>
            <person name="de Oliveira A.C."/>
            <person name="Bevan M."/>
            <person name="Bancroft I."/>
            <person name="Minx P."/>
            <person name="Cordum H."/>
            <person name="Wilson R."/>
            <person name="Cheng Z."/>
            <person name="Jin W."/>
            <person name="Jiang J."/>
            <person name="Leong S.A."/>
            <person name="Iwama H."/>
            <person name="Gojobori T."/>
            <person name="Itoh T."/>
            <person name="Niimura Y."/>
            <person name="Fujii Y."/>
            <person name="Habara T."/>
            <person name="Sakai H."/>
            <person name="Sato Y."/>
            <person name="Wilson G."/>
            <person name="Kumar K."/>
            <person name="McCouch S."/>
            <person name="Juretic N."/>
            <person name="Hoen D."/>
            <person name="Wright S."/>
            <person name="Bruskiewich R."/>
            <person name="Bureau T."/>
            <person name="Miyao A."/>
            <person name="Hirochika H."/>
            <person name="Nishikawa T."/>
            <person name="Kadowaki K."/>
            <person name="Sugiura M."/>
            <person name="Burr B."/>
            <person name="Sasaki T."/>
        </authorList>
    </citation>
    <scope>NUCLEOTIDE SEQUENCE [LARGE SCALE GENOMIC DNA]</scope>
    <source>
        <strain evidence="3">cv. Nipponbare</strain>
    </source>
</reference>
<accession>Q6YTP6</accession>
<gene>
    <name evidence="2" type="primary">OSJNBa0030G18.35</name>
</gene>